<dbReference type="RefSeq" id="WP_258958046.1">
    <property type="nucleotide sequence ID" value="NZ_AZSD01000044.1"/>
</dbReference>
<dbReference type="EMBL" id="LN831790">
    <property type="protein sequence ID" value="CQR59611.1"/>
    <property type="molecule type" value="Genomic_DNA"/>
</dbReference>
<proteinExistence type="predicted"/>
<evidence type="ECO:0000313" key="1">
    <source>
        <dbReference type="EMBL" id="CQR59611.1"/>
    </source>
</evidence>
<accession>A0A0F7VRY9</accession>
<sequence length="40" mass="4552">MRRATLAVIKAEQLADRITVVTRGGTALYYNEPAEDEWSR</sequence>
<evidence type="ECO:0000313" key="2">
    <source>
        <dbReference type="Proteomes" id="UP000035016"/>
    </source>
</evidence>
<protein>
    <submittedName>
        <fullName evidence="1">Uncharacterized protein</fullName>
    </submittedName>
</protein>
<reference evidence="1 2" key="1">
    <citation type="submission" date="2015-02" db="EMBL/GenBank/DDBJ databases">
        <authorList>
            <person name="Gomez-Escribano P.J."/>
        </authorList>
    </citation>
    <scope>NUCLEOTIDE SEQUENCE [LARGE SCALE GENOMIC DNA]</scope>
    <source>
        <strain evidence="2">C34 (DSM 42122 / NRRL B-24963)</strain>
    </source>
</reference>
<gene>
    <name evidence="1" type="primary">sle_01490</name>
</gene>
<dbReference type="KEGG" id="sle:sle_01490"/>
<organism evidence="1 2">
    <name type="scientific">Streptomyces leeuwenhoekii</name>
    <dbReference type="NCBI Taxonomy" id="1437453"/>
    <lineage>
        <taxon>Bacteria</taxon>
        <taxon>Bacillati</taxon>
        <taxon>Actinomycetota</taxon>
        <taxon>Actinomycetes</taxon>
        <taxon>Kitasatosporales</taxon>
        <taxon>Streptomycetaceae</taxon>
        <taxon>Streptomyces</taxon>
    </lineage>
</organism>
<dbReference type="AlphaFoldDB" id="A0A0F7VRY9"/>
<dbReference type="Proteomes" id="UP000035016">
    <property type="component" value="Chromosome Chromosome"/>
</dbReference>
<name>A0A0F7VRY9_STRLW</name>